<dbReference type="InterPro" id="IPR050751">
    <property type="entry name" value="ECM_structural_protein"/>
</dbReference>
<evidence type="ECO:0000259" key="5">
    <source>
        <dbReference type="SMART" id="SM00181"/>
    </source>
</evidence>
<dbReference type="InterPro" id="IPR000742">
    <property type="entry name" value="EGF"/>
</dbReference>
<keyword evidence="1" id="KW-0245">EGF-like domain</keyword>
<evidence type="ECO:0008006" key="8">
    <source>
        <dbReference type="Google" id="ProtNLM"/>
    </source>
</evidence>
<evidence type="ECO:0000256" key="3">
    <source>
        <dbReference type="ARBA" id="ARBA00023157"/>
    </source>
</evidence>
<feature type="domain" description="EGF-like calcium-binding" evidence="4">
    <location>
        <begin position="165"/>
        <end position="217"/>
    </location>
</feature>
<dbReference type="FunFam" id="2.10.25.10:FF:000240">
    <property type="entry name" value="Vitamin K-dependent protein S"/>
    <property type="match status" value="1"/>
</dbReference>
<evidence type="ECO:0000259" key="4">
    <source>
        <dbReference type="SMART" id="SM00179"/>
    </source>
</evidence>
<accession>A0A8C4QY79</accession>
<feature type="domain" description="EGF-like" evidence="5">
    <location>
        <begin position="168"/>
        <end position="217"/>
    </location>
</feature>
<dbReference type="SMART" id="SM00179">
    <property type="entry name" value="EGF_CA"/>
    <property type="match status" value="2"/>
</dbReference>
<protein>
    <recommendedName>
        <fullName evidence="8">EGF-like domain-containing protein</fullName>
    </recommendedName>
</protein>
<dbReference type="AlphaFoldDB" id="A0A8C4QY79"/>
<reference evidence="6" key="2">
    <citation type="submission" date="2025-09" db="UniProtKB">
        <authorList>
            <consortium name="Ensembl"/>
        </authorList>
    </citation>
    <scope>IDENTIFICATION</scope>
</reference>
<dbReference type="SMART" id="SM00181">
    <property type="entry name" value="EGF"/>
    <property type="match status" value="2"/>
</dbReference>
<keyword evidence="7" id="KW-1185">Reference proteome</keyword>
<feature type="domain" description="EGF-like" evidence="5">
    <location>
        <begin position="123"/>
        <end position="164"/>
    </location>
</feature>
<feature type="domain" description="EGF-like calcium-binding" evidence="4">
    <location>
        <begin position="120"/>
        <end position="164"/>
    </location>
</feature>
<evidence type="ECO:0000256" key="2">
    <source>
        <dbReference type="ARBA" id="ARBA00022737"/>
    </source>
</evidence>
<evidence type="ECO:0000313" key="7">
    <source>
        <dbReference type="Proteomes" id="UP000694388"/>
    </source>
</evidence>
<dbReference type="PANTHER" id="PTHR24034:SF76">
    <property type="entry name" value="COLLAGEN AND CALCIUM-BINDING EGF DOMAIN-CONTAINING PROTEIN 1"/>
    <property type="match status" value="1"/>
</dbReference>
<dbReference type="InterPro" id="IPR001881">
    <property type="entry name" value="EGF-like_Ca-bd_dom"/>
</dbReference>
<dbReference type="Pfam" id="PF14670">
    <property type="entry name" value="FXa_inhibition"/>
    <property type="match status" value="1"/>
</dbReference>
<reference evidence="6" key="1">
    <citation type="submission" date="2025-08" db="UniProtKB">
        <authorList>
            <consortium name="Ensembl"/>
        </authorList>
    </citation>
    <scope>IDENTIFICATION</scope>
</reference>
<evidence type="ECO:0000256" key="1">
    <source>
        <dbReference type="ARBA" id="ARBA00022536"/>
    </source>
</evidence>
<dbReference type="Gene3D" id="2.10.25.10">
    <property type="entry name" value="Laminin"/>
    <property type="match status" value="2"/>
</dbReference>
<dbReference type="SUPFAM" id="SSF57184">
    <property type="entry name" value="Growth factor receptor domain"/>
    <property type="match status" value="1"/>
</dbReference>
<dbReference type="InterPro" id="IPR009030">
    <property type="entry name" value="Growth_fac_rcpt_cys_sf"/>
</dbReference>
<keyword evidence="3" id="KW-1015">Disulfide bond</keyword>
<keyword evidence="2" id="KW-0677">Repeat</keyword>
<evidence type="ECO:0000313" key="6">
    <source>
        <dbReference type="Ensembl" id="ENSEBUP00000021359.1"/>
    </source>
</evidence>
<organism evidence="6 7">
    <name type="scientific">Eptatretus burgeri</name>
    <name type="common">Inshore hagfish</name>
    <dbReference type="NCBI Taxonomy" id="7764"/>
    <lineage>
        <taxon>Eukaryota</taxon>
        <taxon>Metazoa</taxon>
        <taxon>Chordata</taxon>
        <taxon>Craniata</taxon>
        <taxon>Vertebrata</taxon>
        <taxon>Cyclostomata</taxon>
        <taxon>Myxini</taxon>
        <taxon>Myxiniformes</taxon>
        <taxon>Myxinidae</taxon>
        <taxon>Eptatretinae</taxon>
        <taxon>Eptatretus</taxon>
    </lineage>
</organism>
<dbReference type="Ensembl" id="ENSEBUT00000021935.1">
    <property type="protein sequence ID" value="ENSEBUP00000021359.1"/>
    <property type="gene ID" value="ENSEBUG00000013195.1"/>
</dbReference>
<dbReference type="PANTHER" id="PTHR24034">
    <property type="entry name" value="EGF-LIKE DOMAIN-CONTAINING PROTEIN"/>
    <property type="match status" value="1"/>
</dbReference>
<proteinExistence type="predicted"/>
<dbReference type="SUPFAM" id="SSF57196">
    <property type="entry name" value="EGF/Laminin"/>
    <property type="match status" value="1"/>
</dbReference>
<dbReference type="GO" id="GO:0005509">
    <property type="term" value="F:calcium ion binding"/>
    <property type="evidence" value="ECO:0007669"/>
    <property type="project" value="InterPro"/>
</dbReference>
<sequence>MWRQRETERDRERERQTHILCRRSLNHWTMLTCFPQSPCAKRILWRCFLQFLFCYSAFCVHLPSDHAAQHSPLQSEMCPENKVIVSEYTCQRYHGKHTTCLRKRCCSGYHFVLGQCLPEDKDVCADSPCEQHCTDSFGHVLCSCFSGYRYDHERHQAGLRPYCIDVDECTESLPGSFDEVHMHTASPCSHFCINTPGSFHCLCPHGMRLHSDRHTCQTGAKVTLKVLKQVMV</sequence>
<dbReference type="Proteomes" id="UP000694388">
    <property type="component" value="Unplaced"/>
</dbReference>
<name>A0A8C4QY79_EPTBU</name>